<feature type="domain" description="MHC class I-like antigen recognition-like" evidence="10">
    <location>
        <begin position="1"/>
        <end position="86"/>
    </location>
</feature>
<keyword evidence="2" id="KW-0490">MHC I</keyword>
<evidence type="ECO:0000256" key="5">
    <source>
        <dbReference type="ARBA" id="ARBA00022859"/>
    </source>
</evidence>
<proteinExistence type="predicted"/>
<dbReference type="PANTHER" id="PTHR16675:SF242">
    <property type="entry name" value="MAJOR HISTOCOMPATIBILITY COMPLEX CLASS I-RELATED GENE PROTEIN"/>
    <property type="match status" value="1"/>
</dbReference>
<keyword evidence="8" id="KW-1015">Disulfide bond</keyword>
<evidence type="ECO:0000313" key="12">
    <source>
        <dbReference type="Proteomes" id="UP000018936"/>
    </source>
</evidence>
<dbReference type="InterPro" id="IPR050208">
    <property type="entry name" value="MHC_class-I_related"/>
</dbReference>
<keyword evidence="7" id="KW-0472">Membrane</keyword>
<feature type="non-terminal residue" evidence="11">
    <location>
        <position position="87"/>
    </location>
</feature>
<dbReference type="GO" id="GO:0042612">
    <property type="term" value="C:MHC class I protein complex"/>
    <property type="evidence" value="ECO:0007669"/>
    <property type="project" value="UniProtKB-KW"/>
</dbReference>
<accession>V8N129</accession>
<evidence type="ECO:0000256" key="3">
    <source>
        <dbReference type="ARBA" id="ARBA00022692"/>
    </source>
</evidence>
<dbReference type="InterPro" id="IPR011162">
    <property type="entry name" value="MHC_I/II-like_Ag-recog"/>
</dbReference>
<evidence type="ECO:0000256" key="1">
    <source>
        <dbReference type="ARBA" id="ARBA00004479"/>
    </source>
</evidence>
<sequence>MKNFYTSISEPSQGQPQFVAVGYMDGQVFIHYDSHSQRLKPRVSWIEKYVWKEDPQYWERETRNLRHSEKSFRRNLETLRCRYNQTK</sequence>
<organism evidence="11 12">
    <name type="scientific">Ophiophagus hannah</name>
    <name type="common">King cobra</name>
    <name type="synonym">Naja hannah</name>
    <dbReference type="NCBI Taxonomy" id="8665"/>
    <lineage>
        <taxon>Eukaryota</taxon>
        <taxon>Metazoa</taxon>
        <taxon>Chordata</taxon>
        <taxon>Craniata</taxon>
        <taxon>Vertebrata</taxon>
        <taxon>Euteleostomi</taxon>
        <taxon>Lepidosauria</taxon>
        <taxon>Squamata</taxon>
        <taxon>Bifurcata</taxon>
        <taxon>Unidentata</taxon>
        <taxon>Episquamata</taxon>
        <taxon>Toxicofera</taxon>
        <taxon>Serpentes</taxon>
        <taxon>Colubroidea</taxon>
        <taxon>Elapidae</taxon>
        <taxon>Elapinae</taxon>
        <taxon>Ophiophagus</taxon>
    </lineage>
</organism>
<evidence type="ECO:0000256" key="8">
    <source>
        <dbReference type="ARBA" id="ARBA00023157"/>
    </source>
</evidence>
<evidence type="ECO:0000259" key="10">
    <source>
        <dbReference type="Pfam" id="PF00129"/>
    </source>
</evidence>
<dbReference type="GO" id="GO:0005615">
    <property type="term" value="C:extracellular space"/>
    <property type="evidence" value="ECO:0007669"/>
    <property type="project" value="TreeGrafter"/>
</dbReference>
<evidence type="ECO:0000256" key="9">
    <source>
        <dbReference type="ARBA" id="ARBA00023180"/>
    </source>
</evidence>
<dbReference type="Pfam" id="PF00129">
    <property type="entry name" value="MHC_I"/>
    <property type="match status" value="1"/>
</dbReference>
<dbReference type="GO" id="GO:0006955">
    <property type="term" value="P:immune response"/>
    <property type="evidence" value="ECO:0007669"/>
    <property type="project" value="TreeGrafter"/>
</dbReference>
<comment type="subcellular location">
    <subcellularLocation>
        <location evidence="1">Membrane</location>
        <topology evidence="1">Single-pass type I membrane protein</topology>
    </subcellularLocation>
</comment>
<keyword evidence="9" id="KW-0325">Glycoprotein</keyword>
<dbReference type="EMBL" id="AZIM01071242">
    <property type="protein sequence ID" value="ETE55900.1"/>
    <property type="molecule type" value="Genomic_DNA"/>
</dbReference>
<evidence type="ECO:0000313" key="11">
    <source>
        <dbReference type="EMBL" id="ETE55900.1"/>
    </source>
</evidence>
<keyword evidence="4" id="KW-0732">Signal</keyword>
<comment type="caution">
    <text evidence="11">The sequence shown here is derived from an EMBL/GenBank/DDBJ whole genome shotgun (WGS) entry which is preliminary data.</text>
</comment>
<dbReference type="GO" id="GO:0002474">
    <property type="term" value="P:antigen processing and presentation of peptide antigen via MHC class I"/>
    <property type="evidence" value="ECO:0007669"/>
    <property type="project" value="UniProtKB-KW"/>
</dbReference>
<reference evidence="11 12" key="1">
    <citation type="journal article" date="2013" name="Proc. Natl. Acad. Sci. U.S.A.">
        <title>The king cobra genome reveals dynamic gene evolution and adaptation in the snake venom system.</title>
        <authorList>
            <person name="Vonk F.J."/>
            <person name="Casewell N.R."/>
            <person name="Henkel C.V."/>
            <person name="Heimberg A.M."/>
            <person name="Jansen H.J."/>
            <person name="McCleary R.J."/>
            <person name="Kerkkamp H.M."/>
            <person name="Vos R.A."/>
            <person name="Guerreiro I."/>
            <person name="Calvete J.J."/>
            <person name="Wuster W."/>
            <person name="Woods A.E."/>
            <person name="Logan J.M."/>
            <person name="Harrison R.A."/>
            <person name="Castoe T.A."/>
            <person name="de Koning A.P."/>
            <person name="Pollock D.D."/>
            <person name="Yandell M."/>
            <person name="Calderon D."/>
            <person name="Renjifo C."/>
            <person name="Currier R.B."/>
            <person name="Salgado D."/>
            <person name="Pla D."/>
            <person name="Sanz L."/>
            <person name="Hyder A.S."/>
            <person name="Ribeiro J.M."/>
            <person name="Arntzen J.W."/>
            <person name="van den Thillart G.E."/>
            <person name="Boetzer M."/>
            <person name="Pirovano W."/>
            <person name="Dirks R.P."/>
            <person name="Spaink H.P."/>
            <person name="Duboule D."/>
            <person name="McGlinn E."/>
            <person name="Kini R.M."/>
            <person name="Richardson M.K."/>
        </authorList>
    </citation>
    <scope>NUCLEOTIDE SEQUENCE</scope>
    <source>
        <tissue evidence="11">Blood</tissue>
    </source>
</reference>
<name>V8N129_OPHHA</name>
<dbReference type="AlphaFoldDB" id="V8N129"/>
<dbReference type="Gene3D" id="3.30.500.10">
    <property type="entry name" value="MHC class I-like antigen recognition-like"/>
    <property type="match status" value="1"/>
</dbReference>
<evidence type="ECO:0000256" key="7">
    <source>
        <dbReference type="ARBA" id="ARBA00023136"/>
    </source>
</evidence>
<dbReference type="GO" id="GO:0009897">
    <property type="term" value="C:external side of plasma membrane"/>
    <property type="evidence" value="ECO:0007669"/>
    <property type="project" value="TreeGrafter"/>
</dbReference>
<protein>
    <submittedName>
        <fullName evidence="11">HLA class I histocompatibility antigen, A-26 alpha chain</fullName>
    </submittedName>
</protein>
<dbReference type="OrthoDB" id="8936120at2759"/>
<evidence type="ECO:0000256" key="2">
    <source>
        <dbReference type="ARBA" id="ARBA00022451"/>
    </source>
</evidence>
<dbReference type="Proteomes" id="UP000018936">
    <property type="component" value="Unassembled WGS sequence"/>
</dbReference>
<feature type="non-terminal residue" evidence="11">
    <location>
        <position position="1"/>
    </location>
</feature>
<dbReference type="InterPro" id="IPR011161">
    <property type="entry name" value="MHC_I-like_Ag-recog"/>
</dbReference>
<evidence type="ECO:0000256" key="4">
    <source>
        <dbReference type="ARBA" id="ARBA00022729"/>
    </source>
</evidence>
<keyword evidence="5" id="KW-0391">Immunity</keyword>
<dbReference type="InterPro" id="IPR037055">
    <property type="entry name" value="MHC_I-like_Ag-recog_sf"/>
</dbReference>
<evidence type="ECO:0000256" key="6">
    <source>
        <dbReference type="ARBA" id="ARBA00022989"/>
    </source>
</evidence>
<dbReference type="SUPFAM" id="SSF54452">
    <property type="entry name" value="MHC antigen-recognition domain"/>
    <property type="match status" value="1"/>
</dbReference>
<keyword evidence="6" id="KW-1133">Transmembrane helix</keyword>
<keyword evidence="12" id="KW-1185">Reference proteome</keyword>
<keyword evidence="3" id="KW-0812">Transmembrane</keyword>
<gene>
    <name evidence="11" type="primary">HLA-A</name>
    <name evidence="11" type="ORF">L345_18391</name>
</gene>
<dbReference type="PANTHER" id="PTHR16675">
    <property type="entry name" value="MHC CLASS I-RELATED"/>
    <property type="match status" value="1"/>
</dbReference>